<keyword evidence="1" id="KW-0732">Signal</keyword>
<proteinExistence type="predicted"/>
<evidence type="ECO:0000313" key="3">
    <source>
        <dbReference type="Proteomes" id="UP001597109"/>
    </source>
</evidence>
<dbReference type="Proteomes" id="UP001597109">
    <property type="component" value="Unassembled WGS sequence"/>
</dbReference>
<comment type="caution">
    <text evidence="2">The sequence shown here is derived from an EMBL/GenBank/DDBJ whole genome shotgun (WGS) entry which is preliminary data.</text>
</comment>
<evidence type="ECO:0000256" key="1">
    <source>
        <dbReference type="SAM" id="SignalP"/>
    </source>
</evidence>
<dbReference type="PROSITE" id="PS51257">
    <property type="entry name" value="PROKAR_LIPOPROTEIN"/>
    <property type="match status" value="1"/>
</dbReference>
<gene>
    <name evidence="2" type="ORF">ACFQ1X_04980</name>
</gene>
<organism evidence="2 3">
    <name type="scientific">Metaplanococcus flavidus</name>
    <dbReference type="NCBI Taxonomy" id="569883"/>
    <lineage>
        <taxon>Bacteria</taxon>
        <taxon>Bacillati</taxon>
        <taxon>Bacillota</taxon>
        <taxon>Bacilli</taxon>
        <taxon>Bacillales</taxon>
        <taxon>Caryophanaceae</taxon>
        <taxon>Metaplanococcus</taxon>
    </lineage>
</organism>
<protein>
    <submittedName>
        <fullName evidence="2">Uncharacterized protein</fullName>
    </submittedName>
</protein>
<keyword evidence="3" id="KW-1185">Reference proteome</keyword>
<evidence type="ECO:0000313" key="2">
    <source>
        <dbReference type="EMBL" id="MFD1030779.1"/>
    </source>
</evidence>
<dbReference type="EMBL" id="JBHTKI010000007">
    <property type="protein sequence ID" value="MFD1030779.1"/>
    <property type="molecule type" value="Genomic_DNA"/>
</dbReference>
<name>A0ABW3LA12_9BACL</name>
<sequence>MKKLSVLILLLVMVLMGCSSDETQNYSLTSTSDNWDGEIQIEEGPINSENEDVAIIMAEYTGDNSEALADETILMTIFIPDGSVVKDYKGLPEDNILEFDYSQSN</sequence>
<feature type="chain" id="PRO_5046951310" evidence="1">
    <location>
        <begin position="22"/>
        <end position="105"/>
    </location>
</feature>
<feature type="signal peptide" evidence="1">
    <location>
        <begin position="1"/>
        <end position="21"/>
    </location>
</feature>
<reference evidence="3" key="1">
    <citation type="journal article" date="2019" name="Int. J. Syst. Evol. Microbiol.">
        <title>The Global Catalogue of Microorganisms (GCM) 10K type strain sequencing project: providing services to taxonomists for standard genome sequencing and annotation.</title>
        <authorList>
            <consortium name="The Broad Institute Genomics Platform"/>
            <consortium name="The Broad Institute Genome Sequencing Center for Infectious Disease"/>
            <person name="Wu L."/>
            <person name="Ma J."/>
        </authorList>
    </citation>
    <scope>NUCLEOTIDE SEQUENCE [LARGE SCALE GENOMIC DNA]</scope>
    <source>
        <strain evidence="3">CCUG 56756</strain>
    </source>
</reference>
<dbReference type="RefSeq" id="WP_144840123.1">
    <property type="nucleotide sequence ID" value="NZ_JBHTKI010000007.1"/>
</dbReference>
<accession>A0ABW3LA12</accession>